<dbReference type="Gene3D" id="1.10.390.10">
    <property type="entry name" value="Neutral Protease Domain 2"/>
    <property type="match status" value="1"/>
</dbReference>
<dbReference type="GO" id="GO:0005886">
    <property type="term" value="C:plasma membrane"/>
    <property type="evidence" value="ECO:0007669"/>
    <property type="project" value="UniProtKB-SubCell"/>
</dbReference>
<dbReference type="InterPro" id="IPR045357">
    <property type="entry name" value="Aminopeptidase_N-like_N"/>
</dbReference>
<dbReference type="GO" id="GO:0098552">
    <property type="term" value="C:side of membrane"/>
    <property type="evidence" value="ECO:0007669"/>
    <property type="project" value="UniProtKB-KW"/>
</dbReference>
<keyword evidence="4" id="KW-1003">Cell membrane</keyword>
<comment type="subcellular location">
    <subcellularLocation>
        <location evidence="1">Cell membrane</location>
        <topology evidence="1">Lipid-anchor</topology>
        <topology evidence="1">GPI-anchor</topology>
    </subcellularLocation>
</comment>
<dbReference type="Gene3D" id="2.60.40.1730">
    <property type="entry name" value="tricorn interacting facor f3 domain"/>
    <property type="match status" value="1"/>
</dbReference>
<sequence length="901" mass="105108">MAFLKILANVGLLFTVVTTLPIDGDSGNNSIATINYRLPDNVVPVHYNIELIPYIVENNFTFDGKSYITIEICRATRDLSLHMLDLMINETATSLVDSDTVIYTPIAHNYDNETEILTLPFDDELSIGIYNLTIQYVGILNNDLYGFFRTSYVNENGNKVWLAASHFEPTWARRAFPCWDEPALKATFNISIKHHRNYTAVSNMPILDQSDDEDDTMWTHFDTTPLMSTYLVAFVVSDYVQIPNEDKTLNMWCRSALARHSKFAQEIALKAREILTRYTNTTVKVPKMDHLAVPQLTAGAMENWGLIIYNENNFAYNEKKDTRHQKMRVAITAAHEMAHQWFGNVVSPRWWSHVWLNEGFASFFEEYVIDEIFKDWRIMDFFVIETQQSALQIDIARNMKPITFEVNQRKEINSLFSDSSYGKAPAILRMLQHIVTPDVFRNGIIKYLHKHQFSTASSDDLWNALQAALDESDISHNSYKLKEVMDSWLKQRHYPVVRVNRNWDTGEITLTQEHFRSKNASERVDSDKWWIPLTFATQTNPDFSNTLPTYWLRPQDKNITIEGIDPNDWIIVNVQQIGYFRVNYDDSSWKKIANYLNSDNYTKIHVLNRASIIDDAYHFLITHQLDINIFLELANYLSQEIDLVALYPMFNILEFTQGFYNFPETDYYKQFILNILDKLIKSVGYEEDPVENNLTKLKRAMILRWACNFGHSECKKTANVKLNEYIANPETYRVPSDLKHWTYCNGIKEANISTWNKLMDMYLINHNADILEYLTCSENPDILISFINKSALNDSIIQKNYYSIISSIIQYHSEKDAVLNYMLENLKIITPKETNEERMLTGIIYSVYSLERLDKIRDFVESKFEGTAFEDLQRTIERRKSKLISIFNKFSSFIIKENNIL</sequence>
<protein>
    <recommendedName>
        <fullName evidence="19">Aminopeptidase</fullName>
        <ecNumber evidence="19">3.4.11.-</ecNumber>
    </recommendedName>
</protein>
<evidence type="ECO:0000256" key="4">
    <source>
        <dbReference type="ARBA" id="ARBA00022475"/>
    </source>
</evidence>
<dbReference type="PRINTS" id="PR00756">
    <property type="entry name" value="ALADIPTASE"/>
</dbReference>
<feature type="active site" description="Proton acceptor" evidence="15">
    <location>
        <position position="336"/>
    </location>
</feature>
<dbReference type="AlphaFoldDB" id="A0AAW2F7A0"/>
<feature type="domain" description="ERAP1-like C-terminal" evidence="22">
    <location>
        <begin position="569"/>
        <end position="877"/>
    </location>
</feature>
<keyword evidence="12" id="KW-0472">Membrane</keyword>
<evidence type="ECO:0000256" key="5">
    <source>
        <dbReference type="ARBA" id="ARBA00022622"/>
    </source>
</evidence>
<keyword evidence="6 19" id="KW-0645">Protease</keyword>
<dbReference type="GO" id="GO:0008270">
    <property type="term" value="F:zinc ion binding"/>
    <property type="evidence" value="ECO:0007669"/>
    <property type="project" value="UniProtKB-UniRule"/>
</dbReference>
<comment type="cofactor">
    <cofactor evidence="17 19">
        <name>Zn(2+)</name>
        <dbReference type="ChEBI" id="CHEBI:29105"/>
    </cofactor>
    <text evidence="17 19">Binds 1 zinc ion per subunit.</text>
</comment>
<dbReference type="Gene3D" id="2.60.40.1910">
    <property type="match status" value="1"/>
</dbReference>
<keyword evidence="9 19" id="KW-0378">Hydrolase</keyword>
<dbReference type="FunFam" id="2.60.40.1730:FF:000013">
    <property type="entry name" value="Aminopeptidase"/>
    <property type="match status" value="1"/>
</dbReference>
<dbReference type="InterPro" id="IPR042097">
    <property type="entry name" value="Aminopeptidase_N-like_N_sf"/>
</dbReference>
<evidence type="ECO:0000256" key="6">
    <source>
        <dbReference type="ARBA" id="ARBA00022670"/>
    </source>
</evidence>
<feature type="site" description="Transition state stabilizer" evidence="18">
    <location>
        <position position="421"/>
    </location>
</feature>
<feature type="chain" id="PRO_5043665776" description="Aminopeptidase" evidence="20">
    <location>
        <begin position="20"/>
        <end position="901"/>
    </location>
</feature>
<evidence type="ECO:0000256" key="2">
    <source>
        <dbReference type="ARBA" id="ARBA00010136"/>
    </source>
</evidence>
<feature type="signal peptide" evidence="20">
    <location>
        <begin position="1"/>
        <end position="19"/>
    </location>
</feature>
<dbReference type="GO" id="GO:0070006">
    <property type="term" value="F:metalloaminopeptidase activity"/>
    <property type="evidence" value="ECO:0007669"/>
    <property type="project" value="TreeGrafter"/>
</dbReference>
<evidence type="ECO:0000313" key="25">
    <source>
        <dbReference type="Proteomes" id="UP001430953"/>
    </source>
</evidence>
<keyword evidence="8 20" id="KW-0732">Signal</keyword>
<dbReference type="EMBL" id="JADYXP020000013">
    <property type="protein sequence ID" value="KAL0111110.1"/>
    <property type="molecule type" value="Genomic_DNA"/>
</dbReference>
<evidence type="ECO:0000256" key="9">
    <source>
        <dbReference type="ARBA" id="ARBA00022801"/>
    </source>
</evidence>
<dbReference type="SUPFAM" id="SSF55486">
    <property type="entry name" value="Metalloproteases ('zincins'), catalytic domain"/>
    <property type="match status" value="1"/>
</dbReference>
<dbReference type="GO" id="GO:0042277">
    <property type="term" value="F:peptide binding"/>
    <property type="evidence" value="ECO:0007669"/>
    <property type="project" value="TreeGrafter"/>
</dbReference>
<dbReference type="Proteomes" id="UP001430953">
    <property type="component" value="Unassembled WGS sequence"/>
</dbReference>
<evidence type="ECO:0000313" key="24">
    <source>
        <dbReference type="EMBL" id="KAL0111110.1"/>
    </source>
</evidence>
<evidence type="ECO:0000256" key="8">
    <source>
        <dbReference type="ARBA" id="ARBA00022729"/>
    </source>
</evidence>
<evidence type="ECO:0000256" key="12">
    <source>
        <dbReference type="ARBA" id="ARBA00023136"/>
    </source>
</evidence>
<dbReference type="Pfam" id="PF01433">
    <property type="entry name" value="Peptidase_M1"/>
    <property type="match status" value="1"/>
</dbReference>
<evidence type="ECO:0000256" key="17">
    <source>
        <dbReference type="PIRSR" id="PIRSR634016-3"/>
    </source>
</evidence>
<evidence type="ECO:0000256" key="19">
    <source>
        <dbReference type="RuleBase" id="RU364040"/>
    </source>
</evidence>
<dbReference type="InterPro" id="IPR014782">
    <property type="entry name" value="Peptidase_M1_dom"/>
</dbReference>
<feature type="binding site" evidence="17">
    <location>
        <position position="339"/>
    </location>
    <ligand>
        <name>Zn(2+)</name>
        <dbReference type="ChEBI" id="CHEBI:29105"/>
        <note>catalytic</note>
    </ligand>
</feature>
<keyword evidence="7 17" id="KW-0479">Metal-binding</keyword>
<dbReference type="InterPro" id="IPR027268">
    <property type="entry name" value="Peptidase_M4/M1_CTD_sf"/>
</dbReference>
<reference evidence="24 25" key="1">
    <citation type="submission" date="2023-03" db="EMBL/GenBank/DDBJ databases">
        <title>High recombination rates correlate with genetic variation in Cardiocondyla obscurior ants.</title>
        <authorList>
            <person name="Errbii M."/>
        </authorList>
    </citation>
    <scope>NUCLEOTIDE SEQUENCE [LARGE SCALE GENOMIC DNA]</scope>
    <source>
        <strain evidence="24">Alpha-2009</strain>
        <tissue evidence="24">Whole body</tissue>
    </source>
</reference>
<evidence type="ECO:0000256" key="10">
    <source>
        <dbReference type="ARBA" id="ARBA00022833"/>
    </source>
</evidence>
<evidence type="ECO:0000256" key="1">
    <source>
        <dbReference type="ARBA" id="ARBA00004609"/>
    </source>
</evidence>
<keyword evidence="14" id="KW-0449">Lipoprotein</keyword>
<proteinExistence type="inferred from homology"/>
<evidence type="ECO:0000259" key="23">
    <source>
        <dbReference type="Pfam" id="PF17900"/>
    </source>
</evidence>
<dbReference type="Gene3D" id="1.25.50.20">
    <property type="match status" value="1"/>
</dbReference>
<dbReference type="SUPFAM" id="SSF63737">
    <property type="entry name" value="Leukotriene A4 hydrolase N-terminal domain"/>
    <property type="match status" value="1"/>
</dbReference>
<accession>A0AAW2F7A0</accession>
<keyword evidence="13" id="KW-0325">Glycoprotein</keyword>
<dbReference type="GO" id="GO:0005615">
    <property type="term" value="C:extracellular space"/>
    <property type="evidence" value="ECO:0007669"/>
    <property type="project" value="TreeGrafter"/>
</dbReference>
<dbReference type="GO" id="GO:0005737">
    <property type="term" value="C:cytoplasm"/>
    <property type="evidence" value="ECO:0007669"/>
    <property type="project" value="TreeGrafter"/>
</dbReference>
<name>A0AAW2F7A0_9HYME</name>
<organism evidence="24 25">
    <name type="scientific">Cardiocondyla obscurior</name>
    <dbReference type="NCBI Taxonomy" id="286306"/>
    <lineage>
        <taxon>Eukaryota</taxon>
        <taxon>Metazoa</taxon>
        <taxon>Ecdysozoa</taxon>
        <taxon>Arthropoda</taxon>
        <taxon>Hexapoda</taxon>
        <taxon>Insecta</taxon>
        <taxon>Pterygota</taxon>
        <taxon>Neoptera</taxon>
        <taxon>Endopterygota</taxon>
        <taxon>Hymenoptera</taxon>
        <taxon>Apocrita</taxon>
        <taxon>Aculeata</taxon>
        <taxon>Formicoidea</taxon>
        <taxon>Formicidae</taxon>
        <taxon>Myrmicinae</taxon>
        <taxon>Cardiocondyla</taxon>
    </lineage>
</organism>
<evidence type="ECO:0000259" key="21">
    <source>
        <dbReference type="Pfam" id="PF01433"/>
    </source>
</evidence>
<comment type="similarity">
    <text evidence="2 19">Belongs to the peptidase M1 family.</text>
</comment>
<dbReference type="InterPro" id="IPR001930">
    <property type="entry name" value="Peptidase_M1"/>
</dbReference>
<dbReference type="PANTHER" id="PTHR11533">
    <property type="entry name" value="PROTEASE M1 ZINC METALLOPROTEASE"/>
    <property type="match status" value="1"/>
</dbReference>
<keyword evidence="5" id="KW-0336">GPI-anchor</keyword>
<dbReference type="GO" id="GO:0043171">
    <property type="term" value="P:peptide catabolic process"/>
    <property type="evidence" value="ECO:0007669"/>
    <property type="project" value="TreeGrafter"/>
</dbReference>
<evidence type="ECO:0000256" key="7">
    <source>
        <dbReference type="ARBA" id="ARBA00022723"/>
    </source>
</evidence>
<dbReference type="Pfam" id="PF11838">
    <property type="entry name" value="ERAP1_C"/>
    <property type="match status" value="1"/>
</dbReference>
<dbReference type="FunFam" id="2.60.40.1910:FF:000008">
    <property type="entry name" value="Aminopeptidase"/>
    <property type="match status" value="1"/>
</dbReference>
<feature type="binding site" evidence="16">
    <location>
        <position position="168"/>
    </location>
    <ligand>
        <name>substrate</name>
    </ligand>
</feature>
<evidence type="ECO:0000256" key="18">
    <source>
        <dbReference type="PIRSR" id="PIRSR634016-4"/>
    </source>
</evidence>
<evidence type="ECO:0000256" key="13">
    <source>
        <dbReference type="ARBA" id="ARBA00023180"/>
    </source>
</evidence>
<evidence type="ECO:0000256" key="14">
    <source>
        <dbReference type="ARBA" id="ARBA00023288"/>
    </source>
</evidence>
<evidence type="ECO:0000259" key="22">
    <source>
        <dbReference type="Pfam" id="PF11838"/>
    </source>
</evidence>
<dbReference type="Pfam" id="PF17900">
    <property type="entry name" value="Peptidase_M1_N"/>
    <property type="match status" value="1"/>
</dbReference>
<feature type="binding site" evidence="16">
    <location>
        <position position="838"/>
    </location>
    <ligand>
        <name>substrate</name>
    </ligand>
</feature>
<dbReference type="CDD" id="cd09601">
    <property type="entry name" value="M1_APN-Q_like"/>
    <property type="match status" value="1"/>
</dbReference>
<keyword evidence="10 17" id="KW-0862">Zinc</keyword>
<dbReference type="InterPro" id="IPR024571">
    <property type="entry name" value="ERAP1-like_C_dom"/>
</dbReference>
<comment type="caution">
    <text evidence="24">The sequence shown here is derived from an EMBL/GenBank/DDBJ whole genome shotgun (WGS) entry which is preliminary data.</text>
</comment>
<dbReference type="FunFam" id="1.10.390.10:FF:000013">
    <property type="entry name" value="Aminopeptidase N"/>
    <property type="match status" value="1"/>
</dbReference>
<dbReference type="InterPro" id="IPR050344">
    <property type="entry name" value="Peptidase_M1_aminopeptidases"/>
</dbReference>
<dbReference type="InterPro" id="IPR034016">
    <property type="entry name" value="M1_APN-typ"/>
</dbReference>
<keyword evidence="3 19" id="KW-0031">Aminopeptidase</keyword>
<evidence type="ECO:0000256" key="16">
    <source>
        <dbReference type="PIRSR" id="PIRSR634016-2"/>
    </source>
</evidence>
<dbReference type="GO" id="GO:0006508">
    <property type="term" value="P:proteolysis"/>
    <property type="evidence" value="ECO:0007669"/>
    <property type="project" value="UniProtKB-KW"/>
</dbReference>
<feature type="domain" description="Aminopeptidase N-like N-terminal" evidence="23">
    <location>
        <begin position="43"/>
        <end position="231"/>
    </location>
</feature>
<gene>
    <name evidence="24" type="ORF">PUN28_012806</name>
</gene>
<dbReference type="PANTHER" id="PTHR11533:SF294">
    <property type="entry name" value="THYROTROPIN-RELEASING HORMONE-DEGRADING ECTOENZYME"/>
    <property type="match status" value="1"/>
</dbReference>
<feature type="binding site" evidence="17">
    <location>
        <position position="358"/>
    </location>
    <ligand>
        <name>Zn(2+)</name>
        <dbReference type="ChEBI" id="CHEBI:29105"/>
        <note>catalytic</note>
    </ligand>
</feature>
<evidence type="ECO:0000256" key="15">
    <source>
        <dbReference type="PIRSR" id="PIRSR634016-1"/>
    </source>
</evidence>
<keyword evidence="25" id="KW-1185">Reference proteome</keyword>
<evidence type="ECO:0000256" key="3">
    <source>
        <dbReference type="ARBA" id="ARBA00022438"/>
    </source>
</evidence>
<dbReference type="EC" id="3.4.11.-" evidence="19"/>
<feature type="binding site" evidence="16">
    <location>
        <begin position="299"/>
        <end position="303"/>
    </location>
    <ligand>
        <name>substrate</name>
    </ligand>
</feature>
<feature type="domain" description="Peptidase M1 membrane alanine aminopeptidase" evidence="21">
    <location>
        <begin position="264"/>
        <end position="488"/>
    </location>
</feature>
<keyword evidence="11 19" id="KW-0482">Metalloprotease</keyword>
<feature type="binding site" evidence="17">
    <location>
        <position position="335"/>
    </location>
    <ligand>
        <name>Zn(2+)</name>
        <dbReference type="ChEBI" id="CHEBI:29105"/>
        <note>catalytic</note>
    </ligand>
</feature>
<evidence type="ECO:0000256" key="11">
    <source>
        <dbReference type="ARBA" id="ARBA00023049"/>
    </source>
</evidence>
<evidence type="ECO:0000256" key="20">
    <source>
        <dbReference type="SAM" id="SignalP"/>
    </source>
</evidence>